<dbReference type="RefSeq" id="XP_003145394.1">
    <property type="nucleotide sequence ID" value="XM_003145346.1"/>
</dbReference>
<evidence type="ECO:0000313" key="2">
    <source>
        <dbReference type="Proteomes" id="UP000095285"/>
    </source>
</evidence>
<dbReference type="EMBL" id="JH712535">
    <property type="protein sequence ID" value="EFO18675.1"/>
    <property type="molecule type" value="Genomic_DNA"/>
</dbReference>
<sequence>MRCECHLPTVMEYQEGREFRLALHPIWTASWLGSARPLSRRSACSGLLISWGPPEGSASLASTRGDTDAGGTGSYYIEVVGKVVS</sequence>
<accession>A0A1S0TR55</accession>
<dbReference type="GeneID" id="9947260"/>
<proteinExistence type="predicted"/>
<dbReference type="AlphaFoldDB" id="A0A1I7VI72"/>
<evidence type="ECO:0000313" key="3">
    <source>
        <dbReference type="WBParaSite" id="EN70_2811"/>
    </source>
</evidence>
<organism evidence="2 3">
    <name type="scientific">Loa loa</name>
    <name type="common">Eye worm</name>
    <name type="synonym">Filaria loa</name>
    <dbReference type="NCBI Taxonomy" id="7209"/>
    <lineage>
        <taxon>Eukaryota</taxon>
        <taxon>Metazoa</taxon>
        <taxon>Ecdysozoa</taxon>
        <taxon>Nematoda</taxon>
        <taxon>Chromadorea</taxon>
        <taxon>Rhabditida</taxon>
        <taxon>Spirurina</taxon>
        <taxon>Spiruromorpha</taxon>
        <taxon>Filarioidea</taxon>
        <taxon>Onchocercidae</taxon>
        <taxon>Loa</taxon>
    </lineage>
</organism>
<reference evidence="3" key="2">
    <citation type="submission" date="2016-11" db="UniProtKB">
        <authorList>
            <consortium name="WormBaseParasite"/>
        </authorList>
    </citation>
    <scope>IDENTIFICATION</scope>
</reference>
<evidence type="ECO:0000313" key="1">
    <source>
        <dbReference type="EMBL" id="EFO18675.1"/>
    </source>
</evidence>
<dbReference type="Proteomes" id="UP000095285">
    <property type="component" value="Unassembled WGS sequence"/>
</dbReference>
<dbReference type="CTD" id="9947260"/>
<keyword evidence="2" id="KW-1185">Reference proteome</keyword>
<gene>
    <name evidence="1 3" type="ORF">LOAG_09819</name>
</gene>
<accession>A0A1I7VI72</accession>
<dbReference type="WBParaSite" id="EN70_2811">
    <property type="protein sequence ID" value="EN70_2811"/>
    <property type="gene ID" value="EN70_2811"/>
</dbReference>
<reference evidence="1 2" key="1">
    <citation type="submission" date="2012-04" db="EMBL/GenBank/DDBJ databases">
        <title>The Genome Sequence of Loa loa.</title>
        <authorList>
            <consortium name="The Broad Institute Genome Sequencing Platform"/>
            <consortium name="Broad Institute Genome Sequencing Center for Infectious Disease"/>
            <person name="Nutman T.B."/>
            <person name="Fink D.L."/>
            <person name="Russ C."/>
            <person name="Young S."/>
            <person name="Zeng Q."/>
            <person name="Gargeya S."/>
            <person name="Alvarado L."/>
            <person name="Berlin A."/>
            <person name="Chapman S.B."/>
            <person name="Chen Z."/>
            <person name="Freedman E."/>
            <person name="Gellesch M."/>
            <person name="Goldberg J."/>
            <person name="Griggs A."/>
            <person name="Gujja S."/>
            <person name="Heilman E.R."/>
            <person name="Heiman D."/>
            <person name="Howarth C."/>
            <person name="Mehta T."/>
            <person name="Neiman D."/>
            <person name="Pearson M."/>
            <person name="Roberts A."/>
            <person name="Saif S."/>
            <person name="Shea T."/>
            <person name="Shenoy N."/>
            <person name="Sisk P."/>
            <person name="Stolte C."/>
            <person name="Sykes S."/>
            <person name="White J."/>
            <person name="Yandava C."/>
            <person name="Haas B."/>
            <person name="Henn M.R."/>
            <person name="Nusbaum C."/>
            <person name="Birren B."/>
        </authorList>
    </citation>
    <scope>NUCLEOTIDE SEQUENCE [LARGE SCALE GENOMIC DNA]</scope>
</reference>
<protein>
    <submittedName>
        <fullName evidence="1 3">Uncharacterized protein</fullName>
    </submittedName>
</protein>
<dbReference type="InParanoid" id="A0A1I7VI72"/>
<name>A0A1I7VI72_LOALO</name>
<dbReference type="KEGG" id="loa:LOAG_09819"/>